<gene>
    <name evidence="2" type="ORF">GSTENG00020699001</name>
</gene>
<reference evidence="2" key="1">
    <citation type="journal article" date="2004" name="Nature">
        <title>Genome duplication in the teleost fish Tetraodon nigroviridis reveals the early vertebrate proto-karyotype.</title>
        <authorList>
            <person name="Jaillon O."/>
            <person name="Aury J.-M."/>
            <person name="Brunet F."/>
            <person name="Petit J.-L."/>
            <person name="Stange-Thomann N."/>
            <person name="Mauceli E."/>
            <person name="Bouneau L."/>
            <person name="Fischer C."/>
            <person name="Ozouf-Costaz C."/>
            <person name="Bernot A."/>
            <person name="Nicaud S."/>
            <person name="Jaffe D."/>
            <person name="Fisher S."/>
            <person name="Lutfalla G."/>
            <person name="Dossat C."/>
            <person name="Segurens B."/>
            <person name="Dasilva C."/>
            <person name="Salanoubat M."/>
            <person name="Levy M."/>
            <person name="Boudet N."/>
            <person name="Castellano S."/>
            <person name="Anthouard V."/>
            <person name="Jubin C."/>
            <person name="Castelli V."/>
            <person name="Katinka M."/>
            <person name="Vacherie B."/>
            <person name="Biemont C."/>
            <person name="Skalli Z."/>
            <person name="Cattolico L."/>
            <person name="Poulain J."/>
            <person name="De Berardinis V."/>
            <person name="Cruaud C."/>
            <person name="Duprat S."/>
            <person name="Brottier P."/>
            <person name="Coutanceau J.-P."/>
            <person name="Gouzy J."/>
            <person name="Parra G."/>
            <person name="Lardier G."/>
            <person name="Chapple C."/>
            <person name="McKernan K.J."/>
            <person name="McEwan P."/>
            <person name="Bosak S."/>
            <person name="Kellis M."/>
            <person name="Volff J.-N."/>
            <person name="Guigo R."/>
            <person name="Zody M.C."/>
            <person name="Mesirov J."/>
            <person name="Lindblad-Toh K."/>
            <person name="Birren B."/>
            <person name="Nusbaum C."/>
            <person name="Kahn D."/>
            <person name="Robinson-Rechavi M."/>
            <person name="Laudet V."/>
            <person name="Schachter V."/>
            <person name="Quetier F."/>
            <person name="Saurin W."/>
            <person name="Scarpelli C."/>
            <person name="Wincker P."/>
            <person name="Lander E.S."/>
            <person name="Weissenbach J."/>
            <person name="Roest Crollius H."/>
        </authorList>
    </citation>
    <scope>NUCLEOTIDE SEQUENCE [LARGE SCALE GENOMIC DNA]</scope>
</reference>
<evidence type="ECO:0000256" key="1">
    <source>
        <dbReference type="SAM" id="MobiDB-lite"/>
    </source>
</evidence>
<organism evidence="2">
    <name type="scientific">Tetraodon nigroviridis</name>
    <name type="common">Spotted green pufferfish</name>
    <name type="synonym">Chelonodon nigroviridis</name>
    <dbReference type="NCBI Taxonomy" id="99883"/>
    <lineage>
        <taxon>Eukaryota</taxon>
        <taxon>Metazoa</taxon>
        <taxon>Chordata</taxon>
        <taxon>Craniata</taxon>
        <taxon>Vertebrata</taxon>
        <taxon>Euteleostomi</taxon>
        <taxon>Actinopterygii</taxon>
        <taxon>Neopterygii</taxon>
        <taxon>Teleostei</taxon>
        <taxon>Neoteleostei</taxon>
        <taxon>Acanthomorphata</taxon>
        <taxon>Eupercaria</taxon>
        <taxon>Tetraodontiformes</taxon>
        <taxon>Tetradontoidea</taxon>
        <taxon>Tetraodontidae</taxon>
        <taxon>Tetraodon</taxon>
    </lineage>
</organism>
<dbReference type="KEGG" id="tng:GSTEN00020699G001"/>
<accession>Q4SC21</accession>
<feature type="region of interest" description="Disordered" evidence="1">
    <location>
        <begin position="1"/>
        <end position="44"/>
    </location>
</feature>
<comment type="caution">
    <text evidence="2">The sequence shown here is derived from an EMBL/GenBank/DDBJ whole genome shotgun (WGS) entry which is preliminary data.</text>
</comment>
<sequence>MRRSFTSGNGRYVTGSLPDLPGSQRPPSGPTVKPHQLHSSYLSS</sequence>
<proteinExistence type="predicted"/>
<name>Q4SC21_TETNG</name>
<evidence type="ECO:0000313" key="2">
    <source>
        <dbReference type="EMBL" id="CAG01811.1"/>
    </source>
</evidence>
<protein>
    <submittedName>
        <fullName evidence="2">(spotted green pufferfish) hypothetical protein</fullName>
    </submittedName>
</protein>
<dbReference type="AlphaFoldDB" id="Q4SC21"/>
<reference evidence="2" key="2">
    <citation type="submission" date="2004-02" db="EMBL/GenBank/DDBJ databases">
        <authorList>
            <consortium name="Genoscope"/>
            <consortium name="Whitehead Institute Centre for Genome Research"/>
        </authorList>
    </citation>
    <scope>NUCLEOTIDE SEQUENCE</scope>
</reference>
<dbReference type="EMBL" id="CAAE01014660">
    <property type="protein sequence ID" value="CAG01811.1"/>
    <property type="molecule type" value="Genomic_DNA"/>
</dbReference>